<name>Q98BR0_RHILO</name>
<evidence type="ECO:0000313" key="1">
    <source>
        <dbReference type="EMBL" id="BAB51912.1"/>
    </source>
</evidence>
<dbReference type="KEGG" id="mlo:mlr5464"/>
<evidence type="ECO:0000313" key="2">
    <source>
        <dbReference type="Proteomes" id="UP000000552"/>
    </source>
</evidence>
<accession>Q98BR0</accession>
<proteinExistence type="predicted"/>
<sequence length="412" mass="44729">MRELPPLDLYETEAAERAGMAAGEPSAGDVELPAEPLLAGEARGQPFTRQSVAPLATIDLSTVPADDVTPRRWIVPDLIPDRNVTDISGDGGLGKSLLALQLGIAMAAGRDWLGTMPEPGGFLYVSCEDEPNEVLRRRNAVLAGMGLTPGDIRNLYLADLTDAEGTELAAPGKAALELTALHHRFEVTIRQLRPKCAVLDTRADVFGGNELSRVQVRMFVRSLRRLCIAHDMAIILLSHPSVSGMASGSGQSGSTGWGNSVRSRLYLTAPKSEGDTDLDPDIRILSSKKANYGPHGAEIVLRWDRGMFRPDRDALASLDRDQQDREIEVTFLQLLSKREKEGRRANASSGPNYAPKVLAEMNGTISRAKFRGAMERLFAKEEIASVSYEANGKGSTQLVLTDKGMSRLRIPF</sequence>
<organism evidence="1 2">
    <name type="scientific">Mesorhizobium japonicum (strain LMG 29417 / CECT 9101 / MAFF 303099)</name>
    <name type="common">Mesorhizobium loti (strain MAFF 303099)</name>
    <dbReference type="NCBI Taxonomy" id="266835"/>
    <lineage>
        <taxon>Bacteria</taxon>
        <taxon>Pseudomonadati</taxon>
        <taxon>Pseudomonadota</taxon>
        <taxon>Alphaproteobacteria</taxon>
        <taxon>Hyphomicrobiales</taxon>
        <taxon>Phyllobacteriaceae</taxon>
        <taxon>Mesorhizobium</taxon>
    </lineage>
</organism>
<reference evidence="1 2" key="1">
    <citation type="journal article" date="2000" name="DNA Res.">
        <title>Complete genome structure of the nitrogen-fixing symbiotic bacterium Mesorhizobium loti.</title>
        <authorList>
            <person name="Kaneko T."/>
            <person name="Nakamura Y."/>
            <person name="Sato S."/>
            <person name="Asamizu E."/>
            <person name="Kato T."/>
            <person name="Sasamoto S."/>
            <person name="Watanabe A."/>
            <person name="Idesawa K."/>
            <person name="Ishikawa A."/>
            <person name="Kawashima K."/>
            <person name="Kimura T."/>
            <person name="Kishida Y."/>
            <person name="Kiyokawa C."/>
            <person name="Kohara M."/>
            <person name="Matsumoto M."/>
            <person name="Matsuno A."/>
            <person name="Mochizuki Y."/>
            <person name="Nakayama S."/>
            <person name="Nakazaki N."/>
            <person name="Shimpo S."/>
            <person name="Sugimoto M."/>
            <person name="Takeuchi C."/>
            <person name="Yamada M."/>
            <person name="Tabata S."/>
        </authorList>
    </citation>
    <scope>NUCLEOTIDE SEQUENCE [LARGE SCALE GENOMIC DNA]</scope>
    <source>
        <strain evidence="2">LMG 29417 / CECT 9101 / MAFF 303099</strain>
    </source>
</reference>
<dbReference type="SMR" id="Q98BR0"/>
<gene>
    <name evidence="1" type="ordered locus">mlr5464</name>
</gene>
<dbReference type="InterPro" id="IPR027417">
    <property type="entry name" value="P-loop_NTPase"/>
</dbReference>
<dbReference type="Pfam" id="PF13481">
    <property type="entry name" value="AAA_25"/>
    <property type="match status" value="1"/>
</dbReference>
<dbReference type="Proteomes" id="UP000000552">
    <property type="component" value="Chromosome"/>
</dbReference>
<protein>
    <submittedName>
        <fullName evidence="1">Mlr5464 protein</fullName>
    </submittedName>
</protein>
<dbReference type="AlphaFoldDB" id="Q98BR0"/>
<dbReference type="Gene3D" id="3.40.50.300">
    <property type="entry name" value="P-loop containing nucleotide triphosphate hydrolases"/>
    <property type="match status" value="1"/>
</dbReference>
<dbReference type="EMBL" id="BA000012">
    <property type="protein sequence ID" value="BAB51912.1"/>
    <property type="molecule type" value="Genomic_DNA"/>
</dbReference>
<dbReference type="SUPFAM" id="SSF52540">
    <property type="entry name" value="P-loop containing nucleoside triphosphate hydrolases"/>
    <property type="match status" value="1"/>
</dbReference>
<dbReference type="HOGENOM" id="CLU_050526_0_0_5"/>
<dbReference type="RefSeq" id="WP_010913250.1">
    <property type="nucleotide sequence ID" value="NC_002678.2"/>
</dbReference>
<dbReference type="eggNOG" id="COG3598">
    <property type="taxonomic scope" value="Bacteria"/>
</dbReference>